<evidence type="ECO:0000256" key="4">
    <source>
        <dbReference type="ARBA" id="ARBA00022982"/>
    </source>
</evidence>
<feature type="signal peptide" evidence="7">
    <location>
        <begin position="1"/>
        <end position="23"/>
    </location>
</feature>
<keyword evidence="5 6" id="KW-0408">Iron</keyword>
<sequence length="114" mass="11945">MGMHLRACFALAVALGAANSAIAETRLDTDALQLEVLAGSCANCHGTDGRMVGAVPALAGRSAEQLEARLLAFKHEENTGATIMDRIAKGYTDEELATLADYFSHLPATAELTP</sequence>
<feature type="domain" description="Cytochrome c" evidence="8">
    <location>
        <begin position="11"/>
        <end position="107"/>
    </location>
</feature>
<keyword evidence="1" id="KW-0813">Transport</keyword>
<evidence type="ECO:0000256" key="6">
    <source>
        <dbReference type="PROSITE-ProRule" id="PRU00433"/>
    </source>
</evidence>
<dbReference type="SUPFAM" id="SSF46626">
    <property type="entry name" value="Cytochrome c"/>
    <property type="match status" value="1"/>
</dbReference>
<reference evidence="10" key="1">
    <citation type="submission" date="2017-09" db="EMBL/GenBank/DDBJ databases">
        <authorList>
            <person name="Cho G.-S."/>
            <person name="Oguntoyinbo F.A."/>
            <person name="Cnockaert M."/>
            <person name="Kabisch J."/>
            <person name="Neve H."/>
            <person name="Bockelmann W."/>
            <person name="Wenning M."/>
            <person name="Franz C.M."/>
            <person name="Vandamme P."/>
        </authorList>
    </citation>
    <scope>NUCLEOTIDE SEQUENCE [LARGE SCALE GENOMIC DNA]</scope>
    <source>
        <strain evidence="10">MBT G8648</strain>
    </source>
</reference>
<keyword evidence="10" id="KW-1185">Reference proteome</keyword>
<evidence type="ECO:0000256" key="1">
    <source>
        <dbReference type="ARBA" id="ARBA00022448"/>
    </source>
</evidence>
<dbReference type="InterPro" id="IPR009056">
    <property type="entry name" value="Cyt_c-like_dom"/>
</dbReference>
<feature type="chain" id="PRO_5012878730" evidence="7">
    <location>
        <begin position="24"/>
        <end position="114"/>
    </location>
</feature>
<dbReference type="PANTHER" id="PTHR33751">
    <property type="entry name" value="CBB3-TYPE CYTOCHROME C OXIDASE SUBUNIT FIXP"/>
    <property type="match status" value="1"/>
</dbReference>
<evidence type="ECO:0000313" key="9">
    <source>
        <dbReference type="EMBL" id="PCF94761.1"/>
    </source>
</evidence>
<evidence type="ECO:0000256" key="7">
    <source>
        <dbReference type="SAM" id="SignalP"/>
    </source>
</evidence>
<dbReference type="GO" id="GO:0009055">
    <property type="term" value="F:electron transfer activity"/>
    <property type="evidence" value="ECO:0007669"/>
    <property type="project" value="InterPro"/>
</dbReference>
<evidence type="ECO:0000256" key="3">
    <source>
        <dbReference type="ARBA" id="ARBA00022723"/>
    </source>
</evidence>
<dbReference type="RefSeq" id="WP_096652924.1">
    <property type="nucleotide sequence ID" value="NZ_NWUX01000015.1"/>
</dbReference>
<dbReference type="GO" id="GO:0046872">
    <property type="term" value="F:metal ion binding"/>
    <property type="evidence" value="ECO:0007669"/>
    <property type="project" value="UniProtKB-KW"/>
</dbReference>
<proteinExistence type="predicted"/>
<keyword evidence="4" id="KW-0249">Electron transport</keyword>
<organism evidence="9 10">
    <name type="scientific">Vreelandella nigrificans</name>
    <dbReference type="NCBI Taxonomy" id="2042704"/>
    <lineage>
        <taxon>Bacteria</taxon>
        <taxon>Pseudomonadati</taxon>
        <taxon>Pseudomonadota</taxon>
        <taxon>Gammaproteobacteria</taxon>
        <taxon>Oceanospirillales</taxon>
        <taxon>Halomonadaceae</taxon>
        <taxon>Vreelandella</taxon>
    </lineage>
</organism>
<keyword evidence="7" id="KW-0732">Signal</keyword>
<dbReference type="Pfam" id="PF00034">
    <property type="entry name" value="Cytochrom_C"/>
    <property type="match status" value="1"/>
</dbReference>
<dbReference type="PANTHER" id="PTHR33751:SF9">
    <property type="entry name" value="CYTOCHROME C4"/>
    <property type="match status" value="1"/>
</dbReference>
<evidence type="ECO:0000313" key="10">
    <source>
        <dbReference type="Proteomes" id="UP000218677"/>
    </source>
</evidence>
<dbReference type="InterPro" id="IPR050597">
    <property type="entry name" value="Cytochrome_c_Oxidase_Subunit"/>
</dbReference>
<evidence type="ECO:0000256" key="5">
    <source>
        <dbReference type="ARBA" id="ARBA00023004"/>
    </source>
</evidence>
<name>A0A2A4HKY7_9GAMM</name>
<evidence type="ECO:0000256" key="2">
    <source>
        <dbReference type="ARBA" id="ARBA00022617"/>
    </source>
</evidence>
<keyword evidence="2 6" id="KW-0349">Heme</keyword>
<protein>
    <submittedName>
        <fullName evidence="9">Cytochrome c, class I</fullName>
    </submittedName>
</protein>
<dbReference type="Gene3D" id="1.10.760.10">
    <property type="entry name" value="Cytochrome c-like domain"/>
    <property type="match status" value="1"/>
</dbReference>
<accession>A0A2A4HKY7</accession>
<dbReference type="EMBL" id="NWUX01000015">
    <property type="protein sequence ID" value="PCF94761.1"/>
    <property type="molecule type" value="Genomic_DNA"/>
</dbReference>
<dbReference type="Proteomes" id="UP000218677">
    <property type="component" value="Unassembled WGS sequence"/>
</dbReference>
<gene>
    <name evidence="9" type="ORF">CPA45_15285</name>
</gene>
<dbReference type="AlphaFoldDB" id="A0A2A4HKY7"/>
<dbReference type="InterPro" id="IPR036909">
    <property type="entry name" value="Cyt_c-like_dom_sf"/>
</dbReference>
<keyword evidence="3 6" id="KW-0479">Metal-binding</keyword>
<dbReference type="GO" id="GO:0020037">
    <property type="term" value="F:heme binding"/>
    <property type="evidence" value="ECO:0007669"/>
    <property type="project" value="InterPro"/>
</dbReference>
<comment type="caution">
    <text evidence="9">The sequence shown here is derived from an EMBL/GenBank/DDBJ whole genome shotgun (WGS) entry which is preliminary data.</text>
</comment>
<evidence type="ECO:0000259" key="8">
    <source>
        <dbReference type="PROSITE" id="PS51007"/>
    </source>
</evidence>
<dbReference type="OrthoDB" id="188778at2"/>
<dbReference type="PROSITE" id="PS51007">
    <property type="entry name" value="CYTC"/>
    <property type="match status" value="1"/>
</dbReference>